<organism evidence="5 6">
    <name type="scientific">Clostridium gelidum</name>
    <dbReference type="NCBI Taxonomy" id="704125"/>
    <lineage>
        <taxon>Bacteria</taxon>
        <taxon>Bacillati</taxon>
        <taxon>Bacillota</taxon>
        <taxon>Clostridia</taxon>
        <taxon>Eubacteriales</taxon>
        <taxon>Clostridiaceae</taxon>
        <taxon>Clostridium</taxon>
    </lineage>
</organism>
<dbReference type="PANTHER" id="PTHR35936">
    <property type="entry name" value="MEMBRANE-BOUND LYTIC MUREIN TRANSGLYCOSYLASE F"/>
    <property type="match status" value="1"/>
</dbReference>
<sequence>MKRLKNIIAVALCVATIGVLSGCGSKSGGDDKVLRVGTEGASAPFNWTQTDNSNNAIQINGGNEYANGYDLMIAQKVADKIGYKLEVHKMDFDGLIPGVTSGKIDVAIAQMSITKERMQSVDFSDPYYKASIVALTKKGTPYENAKSVADLKGAICSSQLSTVWYDMLKQIPDANIKPAMDTVPSLIVALSSGKVNVVTMDKPTAMAAVHSNPDLVMINPEGDKGFKASDEDVNIGIALKKGNKELTDKINKAISEISEEDRNKMMEEAIKVQPLSK</sequence>
<dbReference type="Proteomes" id="UP000824633">
    <property type="component" value="Chromosome"/>
</dbReference>
<dbReference type="PROSITE" id="PS51257">
    <property type="entry name" value="PROKAR_LIPOPROTEIN"/>
    <property type="match status" value="1"/>
</dbReference>
<evidence type="ECO:0008006" key="7">
    <source>
        <dbReference type="Google" id="ProtNLM"/>
    </source>
</evidence>
<feature type="domain" description="Ionotropic glutamate receptor C-terminal" evidence="4">
    <location>
        <begin position="33"/>
        <end position="272"/>
    </location>
</feature>
<protein>
    <recommendedName>
        <fullName evidence="7">Arginine-binding extracellular protein ArtP</fullName>
    </recommendedName>
</protein>
<reference evidence="6" key="1">
    <citation type="submission" date="2021-07" db="EMBL/GenBank/DDBJ databases">
        <title>Complete genome sequencing of a Clostridium isolate.</title>
        <authorList>
            <person name="Ueki A."/>
            <person name="Tonouchi A."/>
        </authorList>
    </citation>
    <scope>NUCLEOTIDE SEQUENCE [LARGE SCALE GENOMIC DNA]</scope>
    <source>
        <strain evidence="6">C5S11</strain>
    </source>
</reference>
<evidence type="ECO:0000313" key="5">
    <source>
        <dbReference type="EMBL" id="BCZ45158.1"/>
    </source>
</evidence>
<accession>A0ABM7T0B4</accession>
<name>A0ABM7T0B4_9CLOT</name>
<evidence type="ECO:0000256" key="1">
    <source>
        <dbReference type="ARBA" id="ARBA00022729"/>
    </source>
</evidence>
<keyword evidence="1 2" id="KW-0732">Signal</keyword>
<dbReference type="Gene3D" id="3.40.190.10">
    <property type="entry name" value="Periplasmic binding protein-like II"/>
    <property type="match status" value="2"/>
</dbReference>
<dbReference type="EMBL" id="AP024849">
    <property type="protein sequence ID" value="BCZ45158.1"/>
    <property type="molecule type" value="Genomic_DNA"/>
</dbReference>
<evidence type="ECO:0000256" key="2">
    <source>
        <dbReference type="SAM" id="SignalP"/>
    </source>
</evidence>
<proteinExistence type="predicted"/>
<feature type="chain" id="PRO_5046729816" description="Arginine-binding extracellular protein ArtP" evidence="2">
    <location>
        <begin position="22"/>
        <end position="277"/>
    </location>
</feature>
<dbReference type="RefSeq" id="WP_224036781.1">
    <property type="nucleotide sequence ID" value="NZ_AP024849.1"/>
</dbReference>
<feature type="domain" description="Solute-binding protein family 3/N-terminal" evidence="3">
    <location>
        <begin position="33"/>
        <end position="269"/>
    </location>
</feature>
<dbReference type="SMART" id="SM00062">
    <property type="entry name" value="PBPb"/>
    <property type="match status" value="1"/>
</dbReference>
<dbReference type="InterPro" id="IPR001320">
    <property type="entry name" value="Iontro_rcpt_C"/>
</dbReference>
<evidence type="ECO:0000313" key="6">
    <source>
        <dbReference type="Proteomes" id="UP000824633"/>
    </source>
</evidence>
<dbReference type="InterPro" id="IPR001638">
    <property type="entry name" value="Solute-binding_3/MltF_N"/>
</dbReference>
<feature type="signal peptide" evidence="2">
    <location>
        <begin position="1"/>
        <end position="21"/>
    </location>
</feature>
<keyword evidence="6" id="KW-1185">Reference proteome</keyword>
<dbReference type="Pfam" id="PF00497">
    <property type="entry name" value="SBP_bac_3"/>
    <property type="match status" value="1"/>
</dbReference>
<evidence type="ECO:0000259" key="4">
    <source>
        <dbReference type="SMART" id="SM00079"/>
    </source>
</evidence>
<evidence type="ECO:0000259" key="3">
    <source>
        <dbReference type="SMART" id="SM00062"/>
    </source>
</evidence>
<dbReference type="SMART" id="SM00079">
    <property type="entry name" value="PBPe"/>
    <property type="match status" value="1"/>
</dbReference>
<dbReference type="SUPFAM" id="SSF53850">
    <property type="entry name" value="Periplasmic binding protein-like II"/>
    <property type="match status" value="1"/>
</dbReference>
<dbReference type="PANTHER" id="PTHR35936:SF17">
    <property type="entry name" value="ARGININE-BINDING EXTRACELLULAR PROTEIN ARTP"/>
    <property type="match status" value="1"/>
</dbReference>
<gene>
    <name evidence="5" type="ORF">psyc5s11_12250</name>
</gene>